<feature type="binding site" evidence="6">
    <location>
        <position position="176"/>
    </location>
    <ligand>
        <name>substrate</name>
    </ligand>
</feature>
<dbReference type="InterPro" id="IPR020556">
    <property type="entry name" value="Amidase_CS"/>
</dbReference>
<feature type="active site" description="Charge relay system" evidence="5">
    <location>
        <position position="127"/>
    </location>
</feature>
<feature type="active site" description="Charge relay system" evidence="5">
    <location>
        <position position="202"/>
    </location>
</feature>
<feature type="binding site" evidence="6">
    <location>
        <begin position="223"/>
        <end position="226"/>
    </location>
    <ligand>
        <name>substrate</name>
    </ligand>
</feature>
<comment type="caution">
    <text evidence="8">The sequence shown here is derived from an EMBL/GenBank/DDBJ whole genome shotgun (WGS) entry which is preliminary data.</text>
</comment>
<dbReference type="PANTHER" id="PTHR46072:SF9">
    <property type="entry name" value="ACETAMIDASE"/>
    <property type="match status" value="1"/>
</dbReference>
<comment type="similarity">
    <text evidence="2">Belongs to the amidase family.</text>
</comment>
<evidence type="ECO:0000256" key="4">
    <source>
        <dbReference type="ARBA" id="ARBA00022801"/>
    </source>
</evidence>
<evidence type="ECO:0000256" key="1">
    <source>
        <dbReference type="ARBA" id="ARBA00001311"/>
    </source>
</evidence>
<name>A0AAE8N6W6_9PEZI</name>
<evidence type="ECO:0000256" key="2">
    <source>
        <dbReference type="ARBA" id="ARBA00009199"/>
    </source>
</evidence>
<gene>
    <name evidence="8" type="ORF">DNG_10055</name>
</gene>
<dbReference type="Gene3D" id="3.90.1300.10">
    <property type="entry name" value="Amidase signature (AS) domain"/>
    <property type="match status" value="1"/>
</dbReference>
<proteinExistence type="inferred from homology"/>
<keyword evidence="9" id="KW-1185">Reference proteome</keyword>
<organism evidence="8 9">
    <name type="scientific">Cephalotrichum gorgonifer</name>
    <dbReference type="NCBI Taxonomy" id="2041049"/>
    <lineage>
        <taxon>Eukaryota</taxon>
        <taxon>Fungi</taxon>
        <taxon>Dikarya</taxon>
        <taxon>Ascomycota</taxon>
        <taxon>Pezizomycotina</taxon>
        <taxon>Sordariomycetes</taxon>
        <taxon>Hypocreomycetidae</taxon>
        <taxon>Microascales</taxon>
        <taxon>Microascaceae</taxon>
        <taxon>Cephalotrichum</taxon>
    </lineage>
</organism>
<feature type="binding site" evidence="6">
    <location>
        <position position="202"/>
    </location>
    <ligand>
        <name>substrate</name>
    </ligand>
</feature>
<evidence type="ECO:0000256" key="5">
    <source>
        <dbReference type="PIRSR" id="PIRSR001221-1"/>
    </source>
</evidence>
<accession>A0AAE8N6W6</accession>
<dbReference type="InterPro" id="IPR036928">
    <property type="entry name" value="AS_sf"/>
</dbReference>
<feature type="domain" description="Amidase" evidence="7">
    <location>
        <begin position="72"/>
        <end position="529"/>
    </location>
</feature>
<dbReference type="PIRSF" id="PIRSF001221">
    <property type="entry name" value="Amidase_fungi"/>
    <property type="match status" value="1"/>
</dbReference>
<dbReference type="EC" id="3.5.1.4" evidence="3"/>
<dbReference type="Pfam" id="PF01425">
    <property type="entry name" value="Amidase"/>
    <property type="match status" value="1"/>
</dbReference>
<feature type="active site" description="Acyl-ester intermediate" evidence="5">
    <location>
        <position position="226"/>
    </location>
</feature>
<dbReference type="SUPFAM" id="SSF75304">
    <property type="entry name" value="Amidase signature (AS) enzymes"/>
    <property type="match status" value="1"/>
</dbReference>
<protein>
    <recommendedName>
        <fullName evidence="3">amidase</fullName>
        <ecNumber evidence="3">3.5.1.4</ecNumber>
    </recommendedName>
</protein>
<keyword evidence="4" id="KW-0378">Hydrolase</keyword>
<dbReference type="PROSITE" id="PS00571">
    <property type="entry name" value="AMIDASES"/>
    <property type="match status" value="1"/>
</dbReference>
<evidence type="ECO:0000313" key="9">
    <source>
        <dbReference type="Proteomes" id="UP001187682"/>
    </source>
</evidence>
<dbReference type="GO" id="GO:0004040">
    <property type="term" value="F:amidase activity"/>
    <property type="evidence" value="ECO:0007669"/>
    <property type="project" value="UniProtKB-EC"/>
</dbReference>
<sequence length="542" mass="59081">MSWEDLAAKRKAQVLDAIPQEWRLKELPSGDSVMSVPAESGLLSADELTITESSAAALVKSLAEGKLTAVAVTTAFLKRAALAQQTVNCLHSFLPEFALARAKYLDEYLAKNKRTVGPLHGLPISLKDQCRIKGFDTTMGYAGWIGQIDEEDSVLVSLLEKAGAVFYVKTSVPQSLMVCETVNNVFGRTSNPRNKNWSPGGSSGGEGALVGFRGSLIGIGTDIGGSIRVPSAFNSLYGIRPSHGRLPYAKMANSMEGQETIHSVCGPICHSIEDMRLFMKAVLQEQPWSYDSKVVPMPWRVGEEDVIKTKIASGSLTLGIYECDGNVLPHPPILRALKTVQEKLSAAGHSVSAWEPYKHPFAVDLANRVYAADGGTDIFAALSLSGEPAIPNIKDLVNPSLEKVGVNDVWAIQLEKWKYQMEYLSKIREFEERTGRELDAIIAPITPTAAIRHNQFRYYGYATAINVLDFTSVVVPVTFADKAVDVRPDGFTPLTKIDAAVNAEYDPEAYHGAPVAVQIIGRRFTEEKIMAIAEEVGRLLKL</sequence>
<dbReference type="AlphaFoldDB" id="A0AAE8N6W6"/>
<reference evidence="8" key="1">
    <citation type="submission" date="2018-03" db="EMBL/GenBank/DDBJ databases">
        <authorList>
            <person name="Guldener U."/>
        </authorList>
    </citation>
    <scope>NUCLEOTIDE SEQUENCE</scope>
</reference>
<dbReference type="EMBL" id="ONZQ02000020">
    <property type="protein sequence ID" value="SPO07361.1"/>
    <property type="molecule type" value="Genomic_DNA"/>
</dbReference>
<comment type="catalytic activity">
    <reaction evidence="1">
        <text>a monocarboxylic acid amide + H2O = a monocarboxylate + NH4(+)</text>
        <dbReference type="Rhea" id="RHEA:12020"/>
        <dbReference type="ChEBI" id="CHEBI:15377"/>
        <dbReference type="ChEBI" id="CHEBI:28938"/>
        <dbReference type="ChEBI" id="CHEBI:35757"/>
        <dbReference type="ChEBI" id="CHEBI:83628"/>
        <dbReference type="EC" id="3.5.1.4"/>
    </reaction>
</comment>
<evidence type="ECO:0000313" key="8">
    <source>
        <dbReference type="EMBL" id="SPO07361.1"/>
    </source>
</evidence>
<evidence type="ECO:0000259" key="7">
    <source>
        <dbReference type="Pfam" id="PF01425"/>
    </source>
</evidence>
<evidence type="ECO:0000256" key="6">
    <source>
        <dbReference type="PIRSR" id="PIRSR001221-2"/>
    </source>
</evidence>
<dbReference type="PANTHER" id="PTHR46072">
    <property type="entry name" value="AMIDASE-RELATED-RELATED"/>
    <property type="match status" value="1"/>
</dbReference>
<evidence type="ECO:0000256" key="3">
    <source>
        <dbReference type="ARBA" id="ARBA00012922"/>
    </source>
</evidence>
<dbReference type="Proteomes" id="UP001187682">
    <property type="component" value="Unassembled WGS sequence"/>
</dbReference>
<dbReference type="InterPro" id="IPR023631">
    <property type="entry name" value="Amidase_dom"/>
</dbReference>